<keyword evidence="3" id="KW-1185">Reference proteome</keyword>
<dbReference type="RefSeq" id="WP_013881742.1">
    <property type="nucleotide sequence ID" value="NC_015666.1"/>
</dbReference>
<dbReference type="KEGG" id="hxa:Halxa_4254"/>
<sequence length="140" mass="15368">MYADDSRGLESPDTTDASLATDQRLVADGGTTWADLSGFQRDVLEAIARLEIADETSYGLAIKRQLEPQYGEVNHGRLYSNLDSLVERGLVEKSTLDKRTNEYVLTDDGHGLLYQRVERLADACEIEVVATDGSGDGDQL</sequence>
<dbReference type="InterPro" id="IPR036388">
    <property type="entry name" value="WH-like_DNA-bd_sf"/>
</dbReference>
<feature type="domain" description="Transcription regulator PadR N-terminal" evidence="1">
    <location>
        <begin position="52"/>
        <end position="111"/>
    </location>
</feature>
<evidence type="ECO:0000259" key="1">
    <source>
        <dbReference type="Pfam" id="PF03551"/>
    </source>
</evidence>
<dbReference type="InterPro" id="IPR036390">
    <property type="entry name" value="WH_DNA-bd_sf"/>
</dbReference>
<dbReference type="AlphaFoldDB" id="F8D5L7"/>
<proteinExistence type="predicted"/>
<dbReference type="OrthoDB" id="190025at2157"/>
<dbReference type="STRING" id="797210.Halxa_4254"/>
<protein>
    <submittedName>
        <fullName evidence="2">Transcriptional regulator PadR family protein</fullName>
    </submittedName>
</protein>
<accession>F8D5L7</accession>
<organism evidence="2 3">
    <name type="scientific">Halopiger xanaduensis (strain DSM 18323 / JCM 14033 / SH-6)</name>
    <dbReference type="NCBI Taxonomy" id="797210"/>
    <lineage>
        <taxon>Archaea</taxon>
        <taxon>Methanobacteriati</taxon>
        <taxon>Methanobacteriota</taxon>
        <taxon>Stenosarchaea group</taxon>
        <taxon>Halobacteria</taxon>
        <taxon>Halobacteriales</taxon>
        <taxon>Natrialbaceae</taxon>
        <taxon>Halopiger</taxon>
    </lineage>
</organism>
<dbReference type="eggNOG" id="arCOG00006">
    <property type="taxonomic scope" value="Archaea"/>
</dbReference>
<evidence type="ECO:0000313" key="2">
    <source>
        <dbReference type="EMBL" id="AEH38856.1"/>
    </source>
</evidence>
<evidence type="ECO:0000313" key="3">
    <source>
        <dbReference type="Proteomes" id="UP000006794"/>
    </source>
</evidence>
<name>F8D5L7_HALXS</name>
<dbReference type="HOGENOM" id="CLU_151709_1_0_2"/>
<dbReference type="InterPro" id="IPR005149">
    <property type="entry name" value="Tscrpt_reg_PadR_N"/>
</dbReference>
<dbReference type="Pfam" id="PF03551">
    <property type="entry name" value="PadR"/>
    <property type="match status" value="1"/>
</dbReference>
<dbReference type="Proteomes" id="UP000006794">
    <property type="component" value="Chromosome"/>
</dbReference>
<gene>
    <name evidence="2" type="ordered locus">Halxa_4254</name>
</gene>
<dbReference type="EMBL" id="CP002839">
    <property type="protein sequence ID" value="AEH38856.1"/>
    <property type="molecule type" value="Genomic_DNA"/>
</dbReference>
<dbReference type="SUPFAM" id="SSF46785">
    <property type="entry name" value="Winged helix' DNA-binding domain"/>
    <property type="match status" value="1"/>
</dbReference>
<dbReference type="GeneID" id="10799193"/>
<reference evidence="2 3" key="1">
    <citation type="journal article" date="2012" name="Stand. Genomic Sci.">
        <title>Complete genome sequence of Halopiger xanaduensis type strain (SH-6(T)).</title>
        <authorList>
            <person name="Anderson I."/>
            <person name="Tindall B.J."/>
            <person name="Rohde M."/>
            <person name="Lucas S."/>
            <person name="Han J."/>
            <person name="Lapidus A."/>
            <person name="Cheng J.F."/>
            <person name="Goodwin L."/>
            <person name="Pitluck S."/>
            <person name="Peters L."/>
            <person name="Pati A."/>
            <person name="Mikhailova N."/>
            <person name="Pagani I."/>
            <person name="Teshima H."/>
            <person name="Han C."/>
            <person name="Tapia R."/>
            <person name="Land M."/>
            <person name="Woyke T."/>
            <person name="Klenk H.P."/>
            <person name="Kyrpides N."/>
            <person name="Ivanova N."/>
        </authorList>
    </citation>
    <scope>NUCLEOTIDE SEQUENCE [LARGE SCALE GENOMIC DNA]</scope>
    <source>
        <strain evidence="3">DSM 18323 / JCM 14033 / SH-6</strain>
    </source>
</reference>
<dbReference type="Gene3D" id="1.10.10.10">
    <property type="entry name" value="Winged helix-like DNA-binding domain superfamily/Winged helix DNA-binding domain"/>
    <property type="match status" value="1"/>
</dbReference>